<accession>A0A8S5QZP9</accession>
<dbReference type="InterPro" id="IPR014729">
    <property type="entry name" value="Rossmann-like_a/b/a_fold"/>
</dbReference>
<proteinExistence type="predicted"/>
<dbReference type="InterPro" id="IPR002500">
    <property type="entry name" value="PAPS_reduct_dom"/>
</dbReference>
<protein>
    <submittedName>
        <fullName evidence="2">Reductase</fullName>
    </submittedName>
</protein>
<organism evidence="2">
    <name type="scientific">Caudovirales sp. ctNZz8</name>
    <dbReference type="NCBI Taxonomy" id="2826772"/>
    <lineage>
        <taxon>Viruses</taxon>
        <taxon>Duplodnaviria</taxon>
        <taxon>Heunggongvirae</taxon>
        <taxon>Uroviricota</taxon>
        <taxon>Caudoviricetes</taxon>
    </lineage>
</organism>
<dbReference type="Pfam" id="PF01507">
    <property type="entry name" value="PAPS_reduct"/>
    <property type="match status" value="1"/>
</dbReference>
<evidence type="ECO:0000313" key="2">
    <source>
        <dbReference type="EMBL" id="DAE24140.1"/>
    </source>
</evidence>
<dbReference type="EMBL" id="BK015770">
    <property type="protein sequence ID" value="DAE24140.1"/>
    <property type="molecule type" value="Genomic_DNA"/>
</dbReference>
<reference evidence="2" key="1">
    <citation type="journal article" date="2021" name="Proc. Natl. Acad. Sci. U.S.A.">
        <title>A Catalog of Tens of Thousands of Viruses from Human Metagenomes Reveals Hidden Associations with Chronic Diseases.</title>
        <authorList>
            <person name="Tisza M.J."/>
            <person name="Buck C.B."/>
        </authorList>
    </citation>
    <scope>NUCLEOTIDE SEQUENCE</scope>
    <source>
        <strain evidence="2">CtNZz8</strain>
    </source>
</reference>
<name>A0A8S5QZP9_9CAUD</name>
<dbReference type="SUPFAM" id="SSF52402">
    <property type="entry name" value="Adenine nucleotide alpha hydrolases-like"/>
    <property type="match status" value="1"/>
</dbReference>
<feature type="domain" description="Phosphoadenosine phosphosulphate reductase" evidence="1">
    <location>
        <begin position="50"/>
        <end position="204"/>
    </location>
</feature>
<dbReference type="GO" id="GO:0003824">
    <property type="term" value="F:catalytic activity"/>
    <property type="evidence" value="ECO:0007669"/>
    <property type="project" value="InterPro"/>
</dbReference>
<dbReference type="Gene3D" id="3.40.50.620">
    <property type="entry name" value="HUPs"/>
    <property type="match status" value="1"/>
</dbReference>
<sequence>MSLGRKQRIDNSAWLEAVATIENAVSRTELDELTAATVADIKATAAGKRAAYAWSAGKDSIVLGKLCEAAGVTDSMIGVCDLEYPAFAAWIEEHKPAGCEVINTHQDIDWLAKHPEMLFPKDSAAAGRWFSIVQHRAQREYFKAHELDIIILGRRRADGNYVGRNSNIYTDGKGVTRFSPLATWKHEHILAYIHYHQLSLPPIYGWKNGYLCGTHPWPARQWTGSIENGWREVYDIDPGIVLAAAEKIDSARAFLKGVQA</sequence>
<evidence type="ECO:0000259" key="1">
    <source>
        <dbReference type="Pfam" id="PF01507"/>
    </source>
</evidence>